<name>A0A834P5T0_VESPE</name>
<sequence>MERVRKREKGTLQKGGSRSMRSEYNSIGYLGGIVDGRLDVPKDARRANVTAFIDFTSSKTCLYSLPLQYETPARENRLLL</sequence>
<dbReference type="EMBL" id="JACSDY010000004">
    <property type="protein sequence ID" value="KAF7429619.1"/>
    <property type="molecule type" value="Genomic_DNA"/>
</dbReference>
<reference evidence="1" key="1">
    <citation type="journal article" date="2020" name="G3 (Bethesda)">
        <title>High-Quality Assemblies for Three Invasive Social Wasps from the &lt;i&gt;Vespula&lt;/i&gt; Genus.</title>
        <authorList>
            <person name="Harrop T.W.R."/>
            <person name="Guhlin J."/>
            <person name="McLaughlin G.M."/>
            <person name="Permina E."/>
            <person name="Stockwell P."/>
            <person name="Gilligan J."/>
            <person name="Le Lec M.F."/>
            <person name="Gruber M.A.M."/>
            <person name="Quinn O."/>
            <person name="Lovegrove M."/>
            <person name="Duncan E.J."/>
            <person name="Remnant E.J."/>
            <person name="Van Eeckhoven J."/>
            <person name="Graham B."/>
            <person name="Knapp R.A."/>
            <person name="Langford K.W."/>
            <person name="Kronenberg Z."/>
            <person name="Press M.O."/>
            <person name="Eacker S.M."/>
            <person name="Wilson-Rankin E.E."/>
            <person name="Purcell J."/>
            <person name="Lester P.J."/>
            <person name="Dearden P.K."/>
        </authorList>
    </citation>
    <scope>NUCLEOTIDE SEQUENCE</scope>
    <source>
        <strain evidence="1">Volc-1</strain>
    </source>
</reference>
<evidence type="ECO:0000313" key="1">
    <source>
        <dbReference type="EMBL" id="KAF7429619.1"/>
    </source>
</evidence>
<evidence type="ECO:0000313" key="2">
    <source>
        <dbReference type="Proteomes" id="UP000600918"/>
    </source>
</evidence>
<proteinExistence type="predicted"/>
<dbReference type="AlphaFoldDB" id="A0A834P5T0"/>
<comment type="caution">
    <text evidence="1">The sequence shown here is derived from an EMBL/GenBank/DDBJ whole genome shotgun (WGS) entry which is preliminary data.</text>
</comment>
<accession>A0A834P5T0</accession>
<gene>
    <name evidence="1" type="ORF">H0235_006017</name>
</gene>
<organism evidence="1 2">
    <name type="scientific">Vespula pensylvanica</name>
    <name type="common">Western yellow jacket</name>
    <name type="synonym">Wasp</name>
    <dbReference type="NCBI Taxonomy" id="30213"/>
    <lineage>
        <taxon>Eukaryota</taxon>
        <taxon>Metazoa</taxon>
        <taxon>Ecdysozoa</taxon>
        <taxon>Arthropoda</taxon>
        <taxon>Hexapoda</taxon>
        <taxon>Insecta</taxon>
        <taxon>Pterygota</taxon>
        <taxon>Neoptera</taxon>
        <taxon>Endopterygota</taxon>
        <taxon>Hymenoptera</taxon>
        <taxon>Apocrita</taxon>
        <taxon>Aculeata</taxon>
        <taxon>Vespoidea</taxon>
        <taxon>Vespidae</taxon>
        <taxon>Vespinae</taxon>
        <taxon>Vespula</taxon>
    </lineage>
</organism>
<keyword evidence="2" id="KW-1185">Reference proteome</keyword>
<protein>
    <submittedName>
        <fullName evidence="1">Uncharacterized protein</fullName>
    </submittedName>
</protein>
<dbReference type="Proteomes" id="UP000600918">
    <property type="component" value="Unassembled WGS sequence"/>
</dbReference>